<evidence type="ECO:0000256" key="1">
    <source>
        <dbReference type="ARBA" id="ARBA00022723"/>
    </source>
</evidence>
<evidence type="ECO:0000313" key="3">
    <source>
        <dbReference type="Proteomes" id="UP000214603"/>
    </source>
</evidence>
<dbReference type="InterPro" id="IPR058739">
    <property type="entry name" value="NicX"/>
</dbReference>
<comment type="caution">
    <text evidence="2">The sequence shown here is derived from an EMBL/GenBank/DDBJ whole genome shotgun (WGS) entry which is preliminary data.</text>
</comment>
<dbReference type="OrthoDB" id="6918951at2"/>
<organism evidence="2 3">
    <name type="scientific">Candidimonas nitroreducens</name>
    <dbReference type="NCBI Taxonomy" id="683354"/>
    <lineage>
        <taxon>Bacteria</taxon>
        <taxon>Pseudomonadati</taxon>
        <taxon>Pseudomonadota</taxon>
        <taxon>Betaproteobacteria</taxon>
        <taxon>Burkholderiales</taxon>
        <taxon>Alcaligenaceae</taxon>
        <taxon>Candidimonas</taxon>
    </lineage>
</organism>
<protein>
    <submittedName>
        <fullName evidence="2">Leucyl aminopeptidase</fullName>
    </submittedName>
</protein>
<dbReference type="Pfam" id="PF26233">
    <property type="entry name" value="NicX"/>
    <property type="match status" value="1"/>
</dbReference>
<dbReference type="AlphaFoldDB" id="A0A225M0K0"/>
<accession>A0A225M0K0</accession>
<dbReference type="SUPFAM" id="SSF144052">
    <property type="entry name" value="Thermophilic metalloprotease-like"/>
    <property type="match status" value="1"/>
</dbReference>
<dbReference type="GO" id="GO:0004177">
    <property type="term" value="F:aminopeptidase activity"/>
    <property type="evidence" value="ECO:0007669"/>
    <property type="project" value="UniProtKB-KW"/>
</dbReference>
<evidence type="ECO:0000313" key="2">
    <source>
        <dbReference type="EMBL" id="OWT54848.1"/>
    </source>
</evidence>
<reference evidence="3" key="1">
    <citation type="submission" date="2017-06" db="EMBL/GenBank/DDBJ databases">
        <title>Herbaspirillum phytohormonus sp. nov., isolated from the root nodule of Robinia pseudoacacia in lead-zinc mine.</title>
        <authorList>
            <person name="Fan M."/>
            <person name="Lin Y."/>
        </authorList>
    </citation>
    <scope>NUCLEOTIDE SEQUENCE [LARGE SCALE GENOMIC DNA]</scope>
    <source>
        <strain evidence="3">SC-089</strain>
    </source>
</reference>
<dbReference type="InterPro" id="IPR052170">
    <property type="entry name" value="M29_Exopeptidase"/>
</dbReference>
<dbReference type="EMBL" id="NJIH01000014">
    <property type="protein sequence ID" value="OWT54848.1"/>
    <property type="molecule type" value="Genomic_DNA"/>
</dbReference>
<dbReference type="GO" id="GO:0046872">
    <property type="term" value="F:metal ion binding"/>
    <property type="evidence" value="ECO:0007669"/>
    <property type="project" value="UniProtKB-KW"/>
</dbReference>
<proteinExistence type="predicted"/>
<keyword evidence="2" id="KW-0378">Hydrolase</keyword>
<dbReference type="RefSeq" id="WP_088605596.1">
    <property type="nucleotide sequence ID" value="NZ_NJIH01000014.1"/>
</dbReference>
<name>A0A225M0K0_9BURK</name>
<dbReference type="Proteomes" id="UP000214603">
    <property type="component" value="Unassembled WGS sequence"/>
</dbReference>
<sequence length="356" mass="39971">MTASSIVDFDLVELFLEELRLCKVSEGEQIAILNAGAEWPDYVQALLKAAGRLGAQAFNVNVQRDQTLRAAVQGRHPFAGRELLLDMLKRCDMVVDLVGLLFSREQLDMQKAGVRILRIMEPPHVLRAMFPTRELAQRVERGREILMQAKRLHITSRFGTDITYELGQYPVISEYGYTDQPGRWDHFPSGFVFTQGNDGQVDGTVVLRQGDILAAFKRYLQSDVVLTVERGYVTKVEGSGMDADLLRTYVAGFNDPRAYAISHIGWGMNDAARWYHFEATRRLHDEHVMNALSFYGNVLFSLGPNVELGGTNDTACHMDIPMRGCSLTLDGTEIVRDGDVVHPELRVEKAVNPPGW</sequence>
<dbReference type="PANTHER" id="PTHR34448:SF1">
    <property type="entry name" value="BLL6088 PROTEIN"/>
    <property type="match status" value="1"/>
</dbReference>
<keyword evidence="3" id="KW-1185">Reference proteome</keyword>
<gene>
    <name evidence="2" type="ORF">CEY11_22110</name>
</gene>
<keyword evidence="2" id="KW-0645">Protease</keyword>
<dbReference type="PANTHER" id="PTHR34448">
    <property type="entry name" value="AMINOPEPTIDASE"/>
    <property type="match status" value="1"/>
</dbReference>
<keyword evidence="2" id="KW-0031">Aminopeptidase</keyword>
<keyword evidence="1" id="KW-0479">Metal-binding</keyword>